<dbReference type="NCBIfam" id="TIGR00838">
    <property type="entry name" value="argH"/>
    <property type="match status" value="1"/>
</dbReference>
<dbReference type="InterPro" id="IPR024083">
    <property type="entry name" value="Fumarase/histidase_N"/>
</dbReference>
<keyword evidence="4 5" id="KW-0055">Arginine biosynthesis</keyword>
<dbReference type="SUPFAM" id="SSF48557">
    <property type="entry name" value="L-aspartase-like"/>
    <property type="match status" value="1"/>
</dbReference>
<dbReference type="Proteomes" id="UP000035268">
    <property type="component" value="Chromosome"/>
</dbReference>
<reference evidence="8" key="1">
    <citation type="submission" date="2015-02" db="EMBL/GenBank/DDBJ databases">
        <title>Description and complete genome sequence of the first cultured representative of the subdivision 5 of the Verrucomicrobia phylum.</title>
        <authorList>
            <person name="Spring S."/>
            <person name="Bunk B."/>
            <person name="Sproer C."/>
            <person name="Klenk H.-P."/>
        </authorList>
    </citation>
    <scope>NUCLEOTIDE SEQUENCE [LARGE SCALE GENOMIC DNA]</scope>
    <source>
        <strain evidence="8">L21-Fru-AB</strain>
    </source>
</reference>
<evidence type="ECO:0000256" key="5">
    <source>
        <dbReference type="HAMAP-Rule" id="MF_00006"/>
    </source>
</evidence>
<dbReference type="UniPathway" id="UPA00068">
    <property type="reaction ID" value="UER00114"/>
</dbReference>
<dbReference type="PROSITE" id="PS00163">
    <property type="entry name" value="FUMARATE_LYASES"/>
    <property type="match status" value="1"/>
</dbReference>
<evidence type="ECO:0000256" key="4">
    <source>
        <dbReference type="ARBA" id="ARBA00022571"/>
    </source>
</evidence>
<keyword evidence="5" id="KW-0028">Amino-acid biosynthesis</keyword>
<dbReference type="OrthoDB" id="9769623at2"/>
<dbReference type="PANTHER" id="PTHR43814">
    <property type="entry name" value="ARGININOSUCCINATE LYASE"/>
    <property type="match status" value="1"/>
</dbReference>
<comment type="similarity">
    <text evidence="5">Belongs to the lyase 1 family. Argininosuccinate lyase subfamily.</text>
</comment>
<evidence type="ECO:0000313" key="7">
    <source>
        <dbReference type="EMBL" id="AKJ64509.1"/>
    </source>
</evidence>
<dbReference type="PRINTS" id="PR00145">
    <property type="entry name" value="ARGSUCLYASE"/>
</dbReference>
<comment type="pathway">
    <text evidence="2 5">Amino-acid biosynthesis; L-arginine biosynthesis; L-arginine from L-ornithine and carbamoyl phosphate: step 3/3.</text>
</comment>
<dbReference type="GO" id="GO:0042450">
    <property type="term" value="P:L-arginine biosynthetic process via ornithine"/>
    <property type="evidence" value="ECO:0007669"/>
    <property type="project" value="UniProtKB-UniRule"/>
</dbReference>
<dbReference type="InterPro" id="IPR009049">
    <property type="entry name" value="Argininosuccinate_lyase"/>
</dbReference>
<dbReference type="Gene3D" id="1.20.200.10">
    <property type="entry name" value="Fumarase/aspartase (Central domain)"/>
    <property type="match status" value="1"/>
</dbReference>
<sequence length="472" mass="52008">MATTKTTVGDIDPEVLRFTAGEDRTWDRELVEADCIGTAAHVVMLSRMDVDPPVIGTGECDAVIEALKDIIRADRAGKFRISEQDQDVHLAVERRLTRELGDTGRRVHTGRSRNDQSAVDLRLYTKRELLELLSETARLAGTLLDWGRERRDVPMPGRTHMQPAMPSSLGLWASAFAEGLLDDLDLLMHVYGTNDRCPLGAAASYGVPLPLDRELTSRLLGFSSPVHNVLHANHTRGKLESLVLAALSQVMLTVSRLSQDLMLFTMPELGYVQLPDDFCTGSSIMPQKRNPDVLELVRARTAGVLSAAGSAAEIMRGLPSGYNRDVQESKGALIKGLADTRACVRILQPLIAGMREDRDALLRGFTPGIFATDRALELVGEGVPFREAYRRVRRELRELDGRDPEEAVKIKDHAGAPAGLDWKVYRKRVRAAERFVRNHTTAFNDAVSDLLKAPWPELAPQSGDRKGAGKGV</sequence>
<keyword evidence="5 7" id="KW-0456">Lyase</keyword>
<proteinExistence type="inferred from homology"/>
<organism evidence="7 8">
    <name type="scientific">Kiritimatiella glycovorans</name>
    <dbReference type="NCBI Taxonomy" id="1307763"/>
    <lineage>
        <taxon>Bacteria</taxon>
        <taxon>Pseudomonadati</taxon>
        <taxon>Kiritimatiellota</taxon>
        <taxon>Kiritimatiellia</taxon>
        <taxon>Kiritimatiellales</taxon>
        <taxon>Kiritimatiellaceae</taxon>
        <taxon>Kiritimatiella</taxon>
    </lineage>
</organism>
<dbReference type="InterPro" id="IPR008948">
    <property type="entry name" value="L-Aspartase-like"/>
</dbReference>
<dbReference type="InterPro" id="IPR020557">
    <property type="entry name" value="Fumarate_lyase_CS"/>
</dbReference>
<dbReference type="KEGG" id="vbl:L21SP4_01261"/>
<dbReference type="HAMAP" id="MF_00006">
    <property type="entry name" value="Arg_succ_lyase"/>
    <property type="match status" value="1"/>
</dbReference>
<protein>
    <recommendedName>
        <fullName evidence="3 5">Argininosuccinate lyase</fullName>
        <shortName evidence="5">ASAL</shortName>
        <ecNumber evidence="3 5">4.3.2.1</ecNumber>
    </recommendedName>
    <alternativeName>
        <fullName evidence="5">Arginosuccinase</fullName>
    </alternativeName>
</protein>
<dbReference type="EMBL" id="CP010904">
    <property type="protein sequence ID" value="AKJ64509.1"/>
    <property type="molecule type" value="Genomic_DNA"/>
</dbReference>
<dbReference type="CDD" id="cd01359">
    <property type="entry name" value="Argininosuccinate_lyase"/>
    <property type="match status" value="1"/>
</dbReference>
<dbReference type="STRING" id="1307763.L21SP4_01261"/>
<dbReference type="RefSeq" id="WP_052881838.1">
    <property type="nucleotide sequence ID" value="NZ_CP010904.1"/>
</dbReference>
<comment type="subcellular location">
    <subcellularLocation>
        <location evidence="5">Cytoplasm</location>
    </subcellularLocation>
</comment>
<dbReference type="GO" id="GO:0004056">
    <property type="term" value="F:argininosuccinate lyase activity"/>
    <property type="evidence" value="ECO:0007669"/>
    <property type="project" value="UniProtKB-UniRule"/>
</dbReference>
<dbReference type="Gene3D" id="1.10.40.30">
    <property type="entry name" value="Fumarase/aspartase (C-terminal domain)"/>
    <property type="match status" value="1"/>
</dbReference>
<dbReference type="PANTHER" id="PTHR43814:SF1">
    <property type="entry name" value="ARGININOSUCCINATE LYASE"/>
    <property type="match status" value="1"/>
</dbReference>
<comment type="catalytic activity">
    <reaction evidence="1 5">
        <text>2-(N(omega)-L-arginino)succinate = fumarate + L-arginine</text>
        <dbReference type="Rhea" id="RHEA:24020"/>
        <dbReference type="ChEBI" id="CHEBI:29806"/>
        <dbReference type="ChEBI" id="CHEBI:32682"/>
        <dbReference type="ChEBI" id="CHEBI:57472"/>
        <dbReference type="EC" id="4.3.2.1"/>
    </reaction>
</comment>
<evidence type="ECO:0000256" key="3">
    <source>
        <dbReference type="ARBA" id="ARBA00012338"/>
    </source>
</evidence>
<dbReference type="Gene3D" id="1.10.275.10">
    <property type="entry name" value="Fumarase/aspartase (N-terminal domain)"/>
    <property type="match status" value="1"/>
</dbReference>
<evidence type="ECO:0000313" key="8">
    <source>
        <dbReference type="Proteomes" id="UP000035268"/>
    </source>
</evidence>
<evidence type="ECO:0000256" key="2">
    <source>
        <dbReference type="ARBA" id="ARBA00004941"/>
    </source>
</evidence>
<dbReference type="PRINTS" id="PR00149">
    <property type="entry name" value="FUMRATELYASE"/>
</dbReference>
<evidence type="ECO:0000256" key="1">
    <source>
        <dbReference type="ARBA" id="ARBA00000985"/>
    </source>
</evidence>
<keyword evidence="5" id="KW-0963">Cytoplasm</keyword>
<evidence type="ECO:0000259" key="6">
    <source>
        <dbReference type="Pfam" id="PF00206"/>
    </source>
</evidence>
<dbReference type="Pfam" id="PF00206">
    <property type="entry name" value="Lyase_1"/>
    <property type="match status" value="1"/>
</dbReference>
<dbReference type="GO" id="GO:0005829">
    <property type="term" value="C:cytosol"/>
    <property type="evidence" value="ECO:0007669"/>
    <property type="project" value="TreeGrafter"/>
</dbReference>
<reference evidence="7 8" key="2">
    <citation type="journal article" date="2016" name="ISME J.">
        <title>Characterization of the first cultured representative of Verrucomicrobia subdivision 5 indicates the proposal of a novel phylum.</title>
        <authorList>
            <person name="Spring S."/>
            <person name="Bunk B."/>
            <person name="Sproer C."/>
            <person name="Schumann P."/>
            <person name="Rohde M."/>
            <person name="Tindall B.J."/>
            <person name="Klenk H.P."/>
        </authorList>
    </citation>
    <scope>NUCLEOTIDE SEQUENCE [LARGE SCALE GENOMIC DNA]</scope>
    <source>
        <strain evidence="7 8">L21-Fru-AB</strain>
    </source>
</reference>
<dbReference type="InterPro" id="IPR022761">
    <property type="entry name" value="Fumarate_lyase_N"/>
</dbReference>
<dbReference type="InterPro" id="IPR000362">
    <property type="entry name" value="Fumarate_lyase_fam"/>
</dbReference>
<name>A0A0G3EK37_9BACT</name>
<accession>A0A0G3EK37</accession>
<dbReference type="AlphaFoldDB" id="A0A0G3EK37"/>
<dbReference type="PATRIC" id="fig|1609981.3.peg.1311"/>
<keyword evidence="8" id="KW-1185">Reference proteome</keyword>
<feature type="domain" description="Fumarate lyase N-terminal" evidence="6">
    <location>
        <begin position="50"/>
        <end position="300"/>
    </location>
</feature>
<dbReference type="EC" id="4.3.2.1" evidence="3 5"/>
<gene>
    <name evidence="5 7" type="primary">argH</name>
    <name evidence="7" type="ORF">L21SP4_01261</name>
</gene>